<comment type="caution">
    <text evidence="1">The sequence shown here is derived from an EMBL/GenBank/DDBJ whole genome shotgun (WGS) entry which is preliminary data.</text>
</comment>
<name>A0A0F8WHJ0_9ZZZZ</name>
<reference evidence="1" key="1">
    <citation type="journal article" date="2015" name="Nature">
        <title>Complex archaea that bridge the gap between prokaryotes and eukaryotes.</title>
        <authorList>
            <person name="Spang A."/>
            <person name="Saw J.H."/>
            <person name="Jorgensen S.L."/>
            <person name="Zaremba-Niedzwiedzka K."/>
            <person name="Martijn J."/>
            <person name="Lind A.E."/>
            <person name="van Eijk R."/>
            <person name="Schleper C."/>
            <person name="Guy L."/>
            <person name="Ettema T.J."/>
        </authorList>
    </citation>
    <scope>NUCLEOTIDE SEQUENCE</scope>
</reference>
<proteinExistence type="predicted"/>
<dbReference type="EMBL" id="LAZR01065172">
    <property type="protein sequence ID" value="KKK56068.1"/>
    <property type="molecule type" value="Genomic_DNA"/>
</dbReference>
<protein>
    <submittedName>
        <fullName evidence="1">Uncharacterized protein</fullName>
    </submittedName>
</protein>
<accession>A0A0F8WHJ0</accession>
<sequence>MRYYINPSGETKEAWLNNHGLEVFYPAWDLLTTNFPGLMKHPEGRGMYVCLVDNGPFTAAAICYTEQEFDEFNDPSDPRPQTWYVVPRKDIIDVCPEVAGKLQGLSK</sequence>
<organism evidence="1">
    <name type="scientific">marine sediment metagenome</name>
    <dbReference type="NCBI Taxonomy" id="412755"/>
    <lineage>
        <taxon>unclassified sequences</taxon>
        <taxon>metagenomes</taxon>
        <taxon>ecological metagenomes</taxon>
    </lineage>
</organism>
<gene>
    <name evidence="1" type="ORF">LCGC14_3068240</name>
</gene>
<evidence type="ECO:0000313" key="1">
    <source>
        <dbReference type="EMBL" id="KKK56068.1"/>
    </source>
</evidence>
<dbReference type="AlphaFoldDB" id="A0A0F8WHJ0"/>